<accession>A0A8T0F5Z4</accession>
<evidence type="ECO:0000313" key="3">
    <source>
        <dbReference type="Proteomes" id="UP000807504"/>
    </source>
</evidence>
<reference evidence="2" key="1">
    <citation type="journal article" date="2020" name="bioRxiv">
        <title>Chromosome-level reference genome of the European wasp spider Argiope bruennichi: a resource for studies on range expansion and evolutionary adaptation.</title>
        <authorList>
            <person name="Sheffer M.M."/>
            <person name="Hoppe A."/>
            <person name="Krehenwinkel H."/>
            <person name="Uhl G."/>
            <person name="Kuss A.W."/>
            <person name="Jensen L."/>
            <person name="Jensen C."/>
            <person name="Gillespie R.G."/>
            <person name="Hoff K.J."/>
            <person name="Prost S."/>
        </authorList>
    </citation>
    <scope>NUCLEOTIDE SEQUENCE</scope>
</reference>
<dbReference type="Proteomes" id="UP000807504">
    <property type="component" value="Unassembled WGS sequence"/>
</dbReference>
<feature type="region of interest" description="Disordered" evidence="1">
    <location>
        <begin position="57"/>
        <end position="89"/>
    </location>
</feature>
<dbReference type="AlphaFoldDB" id="A0A8T0F5Z4"/>
<keyword evidence="3" id="KW-1185">Reference proteome</keyword>
<sequence length="142" mass="15900">MDRSRLKQALWEYQATSAAKKNTRPGCQAQDGGQSREWAQAILAALAYASDIGRRRVGGHWTYPRPSERVPDTSDRKGEEASRREHGERCCSQKVMRVCRESISGNDLRGATENGPNTGSANDEHECIQKTEFRADTCSREN</sequence>
<feature type="compositionally biased region" description="Basic and acidic residues" evidence="1">
    <location>
        <begin position="66"/>
        <end position="89"/>
    </location>
</feature>
<proteinExistence type="predicted"/>
<organism evidence="2 3">
    <name type="scientific">Argiope bruennichi</name>
    <name type="common">Wasp spider</name>
    <name type="synonym">Aranea bruennichi</name>
    <dbReference type="NCBI Taxonomy" id="94029"/>
    <lineage>
        <taxon>Eukaryota</taxon>
        <taxon>Metazoa</taxon>
        <taxon>Ecdysozoa</taxon>
        <taxon>Arthropoda</taxon>
        <taxon>Chelicerata</taxon>
        <taxon>Arachnida</taxon>
        <taxon>Araneae</taxon>
        <taxon>Araneomorphae</taxon>
        <taxon>Entelegynae</taxon>
        <taxon>Araneoidea</taxon>
        <taxon>Araneidae</taxon>
        <taxon>Argiope</taxon>
    </lineage>
</organism>
<reference evidence="2" key="2">
    <citation type="submission" date="2020-06" db="EMBL/GenBank/DDBJ databases">
        <authorList>
            <person name="Sheffer M."/>
        </authorList>
    </citation>
    <scope>NUCLEOTIDE SEQUENCE</scope>
</reference>
<gene>
    <name evidence="2" type="ORF">HNY73_011198</name>
</gene>
<evidence type="ECO:0000256" key="1">
    <source>
        <dbReference type="SAM" id="MobiDB-lite"/>
    </source>
</evidence>
<dbReference type="EMBL" id="JABXBU010000030">
    <property type="protein sequence ID" value="KAF8785685.1"/>
    <property type="molecule type" value="Genomic_DNA"/>
</dbReference>
<protein>
    <submittedName>
        <fullName evidence="2">Uncharacterized protein</fullName>
    </submittedName>
</protein>
<evidence type="ECO:0000313" key="2">
    <source>
        <dbReference type="EMBL" id="KAF8785685.1"/>
    </source>
</evidence>
<feature type="region of interest" description="Disordered" evidence="1">
    <location>
        <begin position="102"/>
        <end position="128"/>
    </location>
</feature>
<comment type="caution">
    <text evidence="2">The sequence shown here is derived from an EMBL/GenBank/DDBJ whole genome shotgun (WGS) entry which is preliminary data.</text>
</comment>
<name>A0A8T0F5Z4_ARGBR</name>